<dbReference type="RefSeq" id="WP_078223048.1">
    <property type="nucleotide sequence ID" value="NZ_CP019911.1"/>
</dbReference>
<feature type="transmembrane region" description="Helical" evidence="1">
    <location>
        <begin position="447"/>
        <end position="470"/>
    </location>
</feature>
<keyword evidence="1" id="KW-0472">Membrane</keyword>
<evidence type="ECO:0000256" key="1">
    <source>
        <dbReference type="SAM" id="Phobius"/>
    </source>
</evidence>
<sequence length="625" mass="67731">MRQPAHSGMTGVPRWFCNTARRGIGVMMVLAGCAIGAGKGIAAEPSTLTVDQLRTPEQAVTAVRDAEQRGYERVLAAYEDARKAYPEDVALAVSQCGFVQRFAWSEDSTWSDAASKDLEACTAMLEQQHASNPEARLFLLESKYGKAAVTYGEPMLAESSAWTMEQRARLHTALSRAYAGDHDERRAGEQALLAVQLDPASDRLVPAMRYLAKAKRVDEAGRLLAVAPVPTLAWQESARIKAAVELLPPGAGRDELQRARDAGLKIDAPTTARALRRAGDTAGAQAALAADTVSRASETGEMRQLRLDVAFDAGATKAVADALGDWVRKSGVSTPLGYAYTRLIRMDPMAALRPDLLPLATWLLFFTAILVLSPAIVLFPAHYRGTVRARLGKPLEPLFARIGLRHAWFAFAVLVAALQLVPIARFGRDVSDWLPTLGASTDLQRQLALSQIWATGLALLGLSWVAMRLSWREWLGSGRWRLKWLIPALCCLGPAIFGLFVGRHAVQVDGADAHATLIVALITGMKALGGLPLALLMVAVVVPVCEELVFRGCLLGGLSRHLSFGWANLWQAVAFAALHQDVKRALFYLLLGLVAGWLTRKTKGLMAPFLLHAANNAIFVWTWAG</sequence>
<reference evidence="3" key="1">
    <citation type="submission" date="2017-02" db="EMBL/GenBank/DDBJ databases">
        <title>Blood Disease Bacterium A2-HR MARDI.</title>
        <authorList>
            <person name="Badrun R."/>
            <person name="Abu Bakar N."/>
            <person name="Laboh R."/>
        </authorList>
    </citation>
    <scope>NUCLEOTIDE SEQUENCE [LARGE SCALE GENOMIC DNA]</scope>
    <source>
        <strain evidence="3">A2-HR MARDI</strain>
    </source>
</reference>
<dbReference type="EMBL" id="CP019911">
    <property type="protein sequence ID" value="AQW31348.1"/>
    <property type="molecule type" value="Genomic_DNA"/>
</dbReference>
<evidence type="ECO:0000259" key="2">
    <source>
        <dbReference type="Pfam" id="PF02517"/>
    </source>
</evidence>
<dbReference type="GO" id="GO:0006508">
    <property type="term" value="P:proteolysis"/>
    <property type="evidence" value="ECO:0007669"/>
    <property type="project" value="UniProtKB-KW"/>
</dbReference>
<keyword evidence="3" id="KW-0378">Hydrolase</keyword>
<dbReference type="InterPro" id="IPR003675">
    <property type="entry name" value="Rce1/LyrA-like_dom"/>
</dbReference>
<dbReference type="AlphaFoldDB" id="A0A1U9VKX4"/>
<feature type="transmembrane region" description="Helical" evidence="1">
    <location>
        <begin position="359"/>
        <end position="381"/>
    </location>
</feature>
<dbReference type="GO" id="GO:0080120">
    <property type="term" value="P:CAAX-box protein maturation"/>
    <property type="evidence" value="ECO:0007669"/>
    <property type="project" value="UniProtKB-ARBA"/>
</dbReference>
<evidence type="ECO:0000313" key="3">
    <source>
        <dbReference type="EMBL" id="AQW31348.1"/>
    </source>
</evidence>
<feature type="domain" description="CAAX prenyl protease 2/Lysostaphin resistance protein A-like" evidence="2">
    <location>
        <begin position="532"/>
        <end position="618"/>
    </location>
</feature>
<feature type="transmembrane region" description="Helical" evidence="1">
    <location>
        <begin position="482"/>
        <end position="501"/>
    </location>
</feature>
<gene>
    <name evidence="3" type="ORF">B0B51_16405</name>
</gene>
<dbReference type="Proteomes" id="UP000189628">
    <property type="component" value="Chromosome"/>
</dbReference>
<keyword evidence="3" id="KW-0645">Protease</keyword>
<dbReference type="PANTHER" id="PTHR43592:SF15">
    <property type="entry name" value="CAAX AMINO TERMINAL PROTEASE FAMILY PROTEIN"/>
    <property type="match status" value="1"/>
</dbReference>
<feature type="transmembrane region" description="Helical" evidence="1">
    <location>
        <begin position="513"/>
        <end position="541"/>
    </location>
</feature>
<organism evidence="3">
    <name type="scientific">blood disease bacterium A2-HR MARDI</name>
    <dbReference type="NCBI Taxonomy" id="1944648"/>
    <lineage>
        <taxon>Bacteria</taxon>
        <taxon>Pseudomonadati</taxon>
        <taxon>Pseudomonadota</taxon>
        <taxon>Betaproteobacteria</taxon>
        <taxon>Burkholderiales</taxon>
        <taxon>Burkholderiaceae</taxon>
        <taxon>Ralstonia</taxon>
        <taxon>Ralstonia solanacearum species complex</taxon>
    </lineage>
</organism>
<keyword evidence="1" id="KW-0812">Transmembrane</keyword>
<feature type="transmembrane region" description="Helical" evidence="1">
    <location>
        <begin position="402"/>
        <end position="427"/>
    </location>
</feature>
<accession>A0A1U9VKX4</accession>
<proteinExistence type="predicted"/>
<name>A0A1U9VKX4_9RALS</name>
<dbReference type="Pfam" id="PF02517">
    <property type="entry name" value="Rce1-like"/>
    <property type="match status" value="1"/>
</dbReference>
<keyword evidence="1" id="KW-1133">Transmembrane helix</keyword>
<dbReference type="PANTHER" id="PTHR43592">
    <property type="entry name" value="CAAX AMINO TERMINAL PROTEASE"/>
    <property type="match status" value="1"/>
</dbReference>
<dbReference type="GO" id="GO:0004175">
    <property type="term" value="F:endopeptidase activity"/>
    <property type="evidence" value="ECO:0007669"/>
    <property type="project" value="UniProtKB-ARBA"/>
</dbReference>
<protein>
    <submittedName>
        <fullName evidence="3">CAAX protease family protein</fullName>
    </submittedName>
</protein>
<dbReference type="PROSITE" id="PS51257">
    <property type="entry name" value="PROKAR_LIPOPROTEIN"/>
    <property type="match status" value="1"/>
</dbReference>